<evidence type="ECO:0000313" key="3">
    <source>
        <dbReference type="WBParaSite" id="PSAMB.scaffold3449size18225.g21505.t1"/>
    </source>
</evidence>
<organism evidence="2 3">
    <name type="scientific">Plectus sambesii</name>
    <dbReference type="NCBI Taxonomy" id="2011161"/>
    <lineage>
        <taxon>Eukaryota</taxon>
        <taxon>Metazoa</taxon>
        <taxon>Ecdysozoa</taxon>
        <taxon>Nematoda</taxon>
        <taxon>Chromadorea</taxon>
        <taxon>Plectida</taxon>
        <taxon>Plectina</taxon>
        <taxon>Plectoidea</taxon>
        <taxon>Plectidae</taxon>
        <taxon>Plectus</taxon>
    </lineage>
</organism>
<name>A0A914W924_9BILA</name>
<protein>
    <submittedName>
        <fullName evidence="3">Peptidase C1A papain C-terminal domain-containing protein</fullName>
    </submittedName>
</protein>
<keyword evidence="2" id="KW-1185">Reference proteome</keyword>
<dbReference type="SUPFAM" id="SSF54001">
    <property type="entry name" value="Cysteine proteinases"/>
    <property type="match status" value="1"/>
</dbReference>
<feature type="domain" description="Peptidase C1A papain C-terminal" evidence="1">
    <location>
        <begin position="41"/>
        <end position="148"/>
    </location>
</feature>
<dbReference type="Pfam" id="PF00112">
    <property type="entry name" value="Peptidase_C1"/>
    <property type="match status" value="1"/>
</dbReference>
<dbReference type="GO" id="GO:0006508">
    <property type="term" value="P:proteolysis"/>
    <property type="evidence" value="ECO:0007669"/>
    <property type="project" value="InterPro"/>
</dbReference>
<dbReference type="Gene3D" id="3.90.70.10">
    <property type="entry name" value="Cysteine proteinases"/>
    <property type="match status" value="1"/>
</dbReference>
<reference evidence="3" key="1">
    <citation type="submission" date="2022-11" db="UniProtKB">
        <authorList>
            <consortium name="WormBaseParasite"/>
        </authorList>
    </citation>
    <scope>IDENTIFICATION</scope>
</reference>
<evidence type="ECO:0000259" key="1">
    <source>
        <dbReference type="Pfam" id="PF00112"/>
    </source>
</evidence>
<dbReference type="GO" id="GO:0008234">
    <property type="term" value="F:cysteine-type peptidase activity"/>
    <property type="evidence" value="ECO:0007669"/>
    <property type="project" value="InterPro"/>
</dbReference>
<dbReference type="InterPro" id="IPR000668">
    <property type="entry name" value="Peptidase_C1A_C"/>
</dbReference>
<dbReference type="AlphaFoldDB" id="A0A914W924"/>
<sequence length="180" mass="19992">MIHSTYVTTTTNLAELVLWLLSVRREQGARGSDQAQDGSLSVVVGAEPIVDCTGRNDYHGCNGGDMAVSFLYVKDYRRINTEISYPYQGHVRAVTAIHIHTFFGLSALHQSQCYYKRQFLGSADYGYFTVYGGNERRLQYAVATVGPVCDQKWDDRGYIGMARNQVENGGAASYASNPRV</sequence>
<dbReference type="Proteomes" id="UP000887566">
    <property type="component" value="Unplaced"/>
</dbReference>
<accession>A0A914W924</accession>
<dbReference type="WBParaSite" id="PSAMB.scaffold3449size18225.g21505.t1">
    <property type="protein sequence ID" value="PSAMB.scaffold3449size18225.g21505.t1"/>
    <property type="gene ID" value="PSAMB.scaffold3449size18225.g21505"/>
</dbReference>
<evidence type="ECO:0000313" key="2">
    <source>
        <dbReference type="Proteomes" id="UP000887566"/>
    </source>
</evidence>
<proteinExistence type="predicted"/>
<dbReference type="InterPro" id="IPR038765">
    <property type="entry name" value="Papain-like_cys_pep_sf"/>
</dbReference>